<protein>
    <submittedName>
        <fullName evidence="1">Uncharacterized protein</fullName>
    </submittedName>
</protein>
<gene>
    <name evidence="1" type="ORF">EDS130_LOCUS35904</name>
</gene>
<organism evidence="1 2">
    <name type="scientific">Adineta ricciae</name>
    <name type="common">Rotifer</name>
    <dbReference type="NCBI Taxonomy" id="249248"/>
    <lineage>
        <taxon>Eukaryota</taxon>
        <taxon>Metazoa</taxon>
        <taxon>Spiralia</taxon>
        <taxon>Gnathifera</taxon>
        <taxon>Rotifera</taxon>
        <taxon>Eurotatoria</taxon>
        <taxon>Bdelloidea</taxon>
        <taxon>Adinetida</taxon>
        <taxon>Adinetidae</taxon>
        <taxon>Adineta</taxon>
    </lineage>
</organism>
<dbReference type="Proteomes" id="UP000663852">
    <property type="component" value="Unassembled WGS sequence"/>
</dbReference>
<evidence type="ECO:0000313" key="2">
    <source>
        <dbReference type="Proteomes" id="UP000663852"/>
    </source>
</evidence>
<dbReference type="AlphaFoldDB" id="A0A815L3T5"/>
<comment type="caution">
    <text evidence="1">The sequence shown here is derived from an EMBL/GenBank/DDBJ whole genome shotgun (WGS) entry which is preliminary data.</text>
</comment>
<name>A0A815L3T5_ADIRI</name>
<accession>A0A815L3T5</accession>
<sequence>MLYHLGKRAKHVVAIRDHDTLVGQMASFFIRSRRDTVRLECFLVQQSTTKFHRSQDCLRSEVIMDELMHTLGKYLSRTDHDTYVHFISKLLSEEFRSTL</sequence>
<reference evidence="1" key="1">
    <citation type="submission" date="2021-02" db="EMBL/GenBank/DDBJ databases">
        <authorList>
            <person name="Nowell W R."/>
        </authorList>
    </citation>
    <scope>NUCLEOTIDE SEQUENCE</scope>
</reference>
<dbReference type="EMBL" id="CAJNOJ010000324">
    <property type="protein sequence ID" value="CAF1399180.1"/>
    <property type="molecule type" value="Genomic_DNA"/>
</dbReference>
<proteinExistence type="predicted"/>
<evidence type="ECO:0000313" key="1">
    <source>
        <dbReference type="EMBL" id="CAF1399180.1"/>
    </source>
</evidence>